<gene>
    <name evidence="1" type="ORF">E5357_15365</name>
</gene>
<sequence>MAKRYYWLKLKVDWFSDKRIKKLRSIAGGDTHTIIYLKMMLLSLKDEGKLYFEGVEDNFASEIALALDEDTENVKLTLAFLQRHGLIEIGDDDEYQLTEVPTIIGSETASAMRVREHRERKKENRLLQCNTSETDGNNLKQICSVEKEIKIEKESEKEGEKRAPAVYGKFHNVFLSDAEFDSLKSELPDKWEYYIDRLSVHIASSGRKYNNHVATIYKWAQEDTIKTVSKKGIPDYSFNEEDSL</sequence>
<evidence type="ECO:0000313" key="2">
    <source>
        <dbReference type="Proteomes" id="UP000307720"/>
    </source>
</evidence>
<reference evidence="1" key="1">
    <citation type="submission" date="2019-04" db="EMBL/GenBank/DDBJ databases">
        <title>Microbes associate with the intestines of laboratory mice.</title>
        <authorList>
            <person name="Navarre W."/>
            <person name="Wong E."/>
            <person name="Huang K."/>
            <person name="Tropini C."/>
            <person name="Ng K."/>
            <person name="Yu B."/>
        </authorList>
    </citation>
    <scope>NUCLEOTIDE SEQUENCE</scope>
    <source>
        <strain evidence="1">NM72_1-8</strain>
    </source>
</reference>
<evidence type="ECO:0000313" key="1">
    <source>
        <dbReference type="EMBL" id="TGX96663.1"/>
    </source>
</evidence>
<organism evidence="1 2">
    <name type="scientific">Hominisplanchenecus murintestinalis</name>
    <dbReference type="NCBI Taxonomy" id="2941517"/>
    <lineage>
        <taxon>Bacteria</taxon>
        <taxon>Bacillati</taxon>
        <taxon>Bacillota</taxon>
        <taxon>Clostridia</taxon>
        <taxon>Lachnospirales</taxon>
        <taxon>Lachnospiraceae</taxon>
        <taxon>Hominisplanchenecus</taxon>
    </lineage>
</organism>
<protein>
    <submittedName>
        <fullName evidence="1">Replisome organizer</fullName>
    </submittedName>
</protein>
<accession>A0AC61QWX0</accession>
<dbReference type="Proteomes" id="UP000307720">
    <property type="component" value="Unassembled WGS sequence"/>
</dbReference>
<proteinExistence type="predicted"/>
<keyword evidence="2" id="KW-1185">Reference proteome</keyword>
<name>A0AC61QWX0_9FIRM</name>
<dbReference type="EMBL" id="SRZB01000052">
    <property type="protein sequence ID" value="TGX96663.1"/>
    <property type="molecule type" value="Genomic_DNA"/>
</dbReference>
<comment type="caution">
    <text evidence="1">The sequence shown here is derived from an EMBL/GenBank/DDBJ whole genome shotgun (WGS) entry which is preliminary data.</text>
</comment>